<dbReference type="STRING" id="54914.AV540_00180"/>
<feature type="transmembrane region" description="Helical" evidence="1">
    <location>
        <begin position="53"/>
        <end position="75"/>
    </location>
</feature>
<comment type="caution">
    <text evidence="2">The sequence shown here is derived from an EMBL/GenBank/DDBJ whole genome shotgun (WGS) entry which is preliminary data.</text>
</comment>
<sequence>MIMTLFWIFIDLIPFIVAFQVQPPTLGFAIGFVLALLIYLFQKKRFGEVTTIIAIKVFYFFCGFWIALFFPVFHLFDFTQLFMYAILALAAIWSLCIKKPFTLQYAKKVVPESFTTHPLFLASNFWLTLIWAVVFALSLVCSVLFALAMISGETGVLLVNIWNIVGIAATILVRPVVKRYFLKKQA</sequence>
<feature type="transmembrane region" description="Helical" evidence="1">
    <location>
        <begin position="81"/>
        <end position="98"/>
    </location>
</feature>
<gene>
    <name evidence="2" type="ORF">BPA01_51520</name>
</gene>
<evidence type="ECO:0000313" key="3">
    <source>
        <dbReference type="Proteomes" id="UP000316882"/>
    </source>
</evidence>
<reference evidence="2 3" key="1">
    <citation type="submission" date="2019-06" db="EMBL/GenBank/DDBJ databases">
        <title>Whole genome shotgun sequence of Brevibacillus parabrevis NBRC 12334.</title>
        <authorList>
            <person name="Hosoyama A."/>
            <person name="Uohara A."/>
            <person name="Ohji S."/>
            <person name="Ichikawa N."/>
        </authorList>
    </citation>
    <scope>NUCLEOTIDE SEQUENCE [LARGE SCALE GENOMIC DNA]</scope>
    <source>
        <strain evidence="2 3">NBRC 12334</strain>
    </source>
</reference>
<evidence type="ECO:0000313" key="2">
    <source>
        <dbReference type="EMBL" id="GEB35572.1"/>
    </source>
</evidence>
<dbReference type="AlphaFoldDB" id="A0A4Y3PM11"/>
<organism evidence="2 3">
    <name type="scientific">Brevibacillus parabrevis</name>
    <dbReference type="NCBI Taxonomy" id="54914"/>
    <lineage>
        <taxon>Bacteria</taxon>
        <taxon>Bacillati</taxon>
        <taxon>Bacillota</taxon>
        <taxon>Bacilli</taxon>
        <taxon>Bacillales</taxon>
        <taxon>Paenibacillaceae</taxon>
        <taxon>Brevibacillus</taxon>
    </lineage>
</organism>
<accession>A0A4Y3PM11</accession>
<protein>
    <recommendedName>
        <fullName evidence="4">Amine oxidase</fullName>
    </recommendedName>
</protein>
<dbReference type="Proteomes" id="UP000316882">
    <property type="component" value="Unassembled WGS sequence"/>
</dbReference>
<feature type="transmembrane region" description="Helical" evidence="1">
    <location>
        <begin position="156"/>
        <end position="177"/>
    </location>
</feature>
<evidence type="ECO:0008006" key="4">
    <source>
        <dbReference type="Google" id="ProtNLM"/>
    </source>
</evidence>
<feature type="transmembrane region" description="Helical" evidence="1">
    <location>
        <begin position="12"/>
        <end position="41"/>
    </location>
</feature>
<keyword evidence="1" id="KW-0812">Transmembrane</keyword>
<evidence type="ECO:0000256" key="1">
    <source>
        <dbReference type="SAM" id="Phobius"/>
    </source>
</evidence>
<keyword evidence="3" id="KW-1185">Reference proteome</keyword>
<keyword evidence="1" id="KW-0472">Membrane</keyword>
<proteinExistence type="predicted"/>
<dbReference type="EMBL" id="BJMH01000045">
    <property type="protein sequence ID" value="GEB35572.1"/>
    <property type="molecule type" value="Genomic_DNA"/>
</dbReference>
<name>A0A4Y3PM11_BREPA</name>
<keyword evidence="1" id="KW-1133">Transmembrane helix</keyword>
<feature type="transmembrane region" description="Helical" evidence="1">
    <location>
        <begin position="119"/>
        <end position="150"/>
    </location>
</feature>